<evidence type="ECO:0000256" key="1">
    <source>
        <dbReference type="SAM" id="SignalP"/>
    </source>
</evidence>
<evidence type="ECO:0000313" key="2">
    <source>
        <dbReference type="EMBL" id="EFX81669.1"/>
    </source>
</evidence>
<proteinExistence type="predicted"/>
<keyword evidence="1" id="KW-0732">Signal</keyword>
<gene>
    <name evidence="2" type="ORF">DAPPUDRAFT_242030</name>
</gene>
<dbReference type="HOGENOM" id="CLU_1950936_0_0_1"/>
<dbReference type="KEGG" id="dpx:DAPPUDRAFT_242030"/>
<name>E9GFP3_DAPPU</name>
<feature type="chain" id="PRO_5003236985" evidence="1">
    <location>
        <begin position="18"/>
        <end position="129"/>
    </location>
</feature>
<dbReference type="Proteomes" id="UP000000305">
    <property type="component" value="Unassembled WGS sequence"/>
</dbReference>
<sequence length="129" mass="14196">MYKVTFILALIVAVAVAMPQRPFRPRPGGFQQPGFGGFGGFNNFESHLSQFPQQEVVEPVLELERVVLALRECLHQALPSQALRTADSVQLPEAEQDSSVPSVKLALPDRVPEAAVENKLTMTYLTCAF</sequence>
<accession>E9GFP3</accession>
<dbReference type="EMBL" id="GL732542">
    <property type="protein sequence ID" value="EFX81669.1"/>
    <property type="molecule type" value="Genomic_DNA"/>
</dbReference>
<dbReference type="AlphaFoldDB" id="E9GFP3"/>
<reference evidence="2 3" key="1">
    <citation type="journal article" date="2011" name="Science">
        <title>The ecoresponsive genome of Daphnia pulex.</title>
        <authorList>
            <person name="Colbourne J.K."/>
            <person name="Pfrender M.E."/>
            <person name="Gilbert D."/>
            <person name="Thomas W.K."/>
            <person name="Tucker A."/>
            <person name="Oakley T.H."/>
            <person name="Tokishita S."/>
            <person name="Aerts A."/>
            <person name="Arnold G.J."/>
            <person name="Basu M.K."/>
            <person name="Bauer D.J."/>
            <person name="Caceres C.E."/>
            <person name="Carmel L."/>
            <person name="Casola C."/>
            <person name="Choi J.H."/>
            <person name="Detter J.C."/>
            <person name="Dong Q."/>
            <person name="Dusheyko S."/>
            <person name="Eads B.D."/>
            <person name="Frohlich T."/>
            <person name="Geiler-Samerotte K.A."/>
            <person name="Gerlach D."/>
            <person name="Hatcher P."/>
            <person name="Jogdeo S."/>
            <person name="Krijgsveld J."/>
            <person name="Kriventseva E.V."/>
            <person name="Kultz D."/>
            <person name="Laforsch C."/>
            <person name="Lindquist E."/>
            <person name="Lopez J."/>
            <person name="Manak J.R."/>
            <person name="Muller J."/>
            <person name="Pangilinan J."/>
            <person name="Patwardhan R.P."/>
            <person name="Pitluck S."/>
            <person name="Pritham E.J."/>
            <person name="Rechtsteiner A."/>
            <person name="Rho M."/>
            <person name="Rogozin I.B."/>
            <person name="Sakarya O."/>
            <person name="Salamov A."/>
            <person name="Schaack S."/>
            <person name="Shapiro H."/>
            <person name="Shiga Y."/>
            <person name="Skalitzky C."/>
            <person name="Smith Z."/>
            <person name="Souvorov A."/>
            <person name="Sung W."/>
            <person name="Tang Z."/>
            <person name="Tsuchiya D."/>
            <person name="Tu H."/>
            <person name="Vos H."/>
            <person name="Wang M."/>
            <person name="Wolf Y.I."/>
            <person name="Yamagata H."/>
            <person name="Yamada T."/>
            <person name="Ye Y."/>
            <person name="Shaw J.R."/>
            <person name="Andrews J."/>
            <person name="Crease T.J."/>
            <person name="Tang H."/>
            <person name="Lucas S.M."/>
            <person name="Robertson H.M."/>
            <person name="Bork P."/>
            <person name="Koonin E.V."/>
            <person name="Zdobnov E.M."/>
            <person name="Grigoriev I.V."/>
            <person name="Lynch M."/>
            <person name="Boore J.L."/>
        </authorList>
    </citation>
    <scope>NUCLEOTIDE SEQUENCE [LARGE SCALE GENOMIC DNA]</scope>
</reference>
<organism evidence="2 3">
    <name type="scientific">Daphnia pulex</name>
    <name type="common">Water flea</name>
    <dbReference type="NCBI Taxonomy" id="6669"/>
    <lineage>
        <taxon>Eukaryota</taxon>
        <taxon>Metazoa</taxon>
        <taxon>Ecdysozoa</taxon>
        <taxon>Arthropoda</taxon>
        <taxon>Crustacea</taxon>
        <taxon>Branchiopoda</taxon>
        <taxon>Diplostraca</taxon>
        <taxon>Cladocera</taxon>
        <taxon>Anomopoda</taxon>
        <taxon>Daphniidae</taxon>
        <taxon>Daphnia</taxon>
    </lineage>
</organism>
<protein>
    <submittedName>
        <fullName evidence="2">Uncharacterized protein</fullName>
    </submittedName>
</protein>
<evidence type="ECO:0000313" key="3">
    <source>
        <dbReference type="Proteomes" id="UP000000305"/>
    </source>
</evidence>
<keyword evidence="3" id="KW-1185">Reference proteome</keyword>
<dbReference type="InParanoid" id="E9GFP3"/>
<feature type="signal peptide" evidence="1">
    <location>
        <begin position="1"/>
        <end position="17"/>
    </location>
</feature>